<dbReference type="EMBL" id="VUMM01000017">
    <property type="protein sequence ID" value="MSS01993.1"/>
    <property type="molecule type" value="Genomic_DNA"/>
</dbReference>
<comment type="caution">
    <text evidence="2">The sequence shown here is derived from an EMBL/GenBank/DDBJ whole genome shotgun (WGS) entry which is preliminary data.</text>
</comment>
<dbReference type="AlphaFoldDB" id="A0A7X2N3W1"/>
<evidence type="ECO:0000313" key="3">
    <source>
        <dbReference type="Proteomes" id="UP000470082"/>
    </source>
</evidence>
<dbReference type="Proteomes" id="UP000470082">
    <property type="component" value="Unassembled WGS sequence"/>
</dbReference>
<dbReference type="RefSeq" id="WP_154460780.1">
    <property type="nucleotide sequence ID" value="NZ_VUMM01000017.1"/>
</dbReference>
<keyword evidence="1" id="KW-0732">Signal</keyword>
<evidence type="ECO:0000313" key="2">
    <source>
        <dbReference type="EMBL" id="MSS01993.1"/>
    </source>
</evidence>
<feature type="chain" id="PRO_5030668582" evidence="1">
    <location>
        <begin position="24"/>
        <end position="205"/>
    </location>
</feature>
<reference evidence="2 3" key="1">
    <citation type="submission" date="2019-08" db="EMBL/GenBank/DDBJ databases">
        <title>In-depth cultivation of the pig gut microbiome towards novel bacterial diversity and tailored functional studies.</title>
        <authorList>
            <person name="Wylensek D."/>
            <person name="Hitch T.C.A."/>
            <person name="Clavel T."/>
        </authorList>
    </citation>
    <scope>NUCLEOTIDE SEQUENCE [LARGE SCALE GENOMIC DNA]</scope>
    <source>
        <strain evidence="2 3">LKV-178-WT-2G</strain>
    </source>
</reference>
<keyword evidence="3" id="KW-1185">Reference proteome</keyword>
<evidence type="ECO:0000256" key="1">
    <source>
        <dbReference type="SAM" id="SignalP"/>
    </source>
</evidence>
<name>A0A7X2N3W1_9FIRM</name>
<organism evidence="2 3">
    <name type="scientific">Floccifex porci</name>
    <dbReference type="NCBI Taxonomy" id="2606629"/>
    <lineage>
        <taxon>Bacteria</taxon>
        <taxon>Bacillati</taxon>
        <taxon>Bacillota</taxon>
        <taxon>Erysipelotrichia</taxon>
        <taxon>Erysipelotrichales</taxon>
        <taxon>Erysipelotrichaceae</taxon>
        <taxon>Floccifex</taxon>
    </lineage>
</organism>
<proteinExistence type="predicted"/>
<accession>A0A7X2N3W1</accession>
<protein>
    <submittedName>
        <fullName evidence="2">Uncharacterized protein</fullName>
    </submittedName>
</protein>
<feature type="signal peptide" evidence="1">
    <location>
        <begin position="1"/>
        <end position="23"/>
    </location>
</feature>
<gene>
    <name evidence="2" type="ORF">FYJ50_07810</name>
</gene>
<sequence>MKKYKWILMICVLLFVTSLPIEAKQGNIDFSTSKGSMSVSKQELDILNEYKNGNTDKYILQRKEIVSQINAYSYVDDQYFITDRYYDDYDSISMLIPLQAAILIPPDFTYEESLNGIQFYSLTPTVTYFWESSIVSIKTQYGTLTMNGGLWEVDGKRAFCGNANLSPPRLGYSLNQPIDVSSNENLRKIMYYGYLCPRRSYFSFC</sequence>